<sequence>MRTILQQQIYLTLTQIHLLAQQQMFQDITLPNTTIGRIIHIVDVGGNAITNHITVKGTINGSNDFIINISYMSITLWYSGSGWFII</sequence>
<dbReference type="EMBL" id="MN739697">
    <property type="protein sequence ID" value="QHT21826.1"/>
    <property type="molecule type" value="Genomic_DNA"/>
</dbReference>
<dbReference type="AlphaFoldDB" id="A0A6C0DY31"/>
<organism evidence="1">
    <name type="scientific">viral metagenome</name>
    <dbReference type="NCBI Taxonomy" id="1070528"/>
    <lineage>
        <taxon>unclassified sequences</taxon>
        <taxon>metagenomes</taxon>
        <taxon>organismal metagenomes</taxon>
    </lineage>
</organism>
<name>A0A6C0DY31_9ZZZZ</name>
<reference evidence="1" key="1">
    <citation type="journal article" date="2020" name="Nature">
        <title>Giant virus diversity and host interactions through global metagenomics.</title>
        <authorList>
            <person name="Schulz F."/>
            <person name="Roux S."/>
            <person name="Paez-Espino D."/>
            <person name="Jungbluth S."/>
            <person name="Walsh D.A."/>
            <person name="Denef V.J."/>
            <person name="McMahon K.D."/>
            <person name="Konstantinidis K.T."/>
            <person name="Eloe-Fadrosh E.A."/>
            <person name="Kyrpides N.C."/>
            <person name="Woyke T."/>
        </authorList>
    </citation>
    <scope>NUCLEOTIDE SEQUENCE</scope>
    <source>
        <strain evidence="1">GVMAG-M-3300023179-103</strain>
    </source>
</reference>
<protein>
    <submittedName>
        <fullName evidence="1">Uncharacterized protein</fullName>
    </submittedName>
</protein>
<proteinExistence type="predicted"/>
<accession>A0A6C0DY31</accession>
<evidence type="ECO:0000313" key="1">
    <source>
        <dbReference type="EMBL" id="QHT21826.1"/>
    </source>
</evidence>